<keyword evidence="2" id="KW-1185">Reference proteome</keyword>
<dbReference type="EMBL" id="JAODUP010000017">
    <property type="protein sequence ID" value="KAK2168386.1"/>
    <property type="molecule type" value="Genomic_DNA"/>
</dbReference>
<dbReference type="Proteomes" id="UP001208570">
    <property type="component" value="Unassembled WGS sequence"/>
</dbReference>
<evidence type="ECO:0000313" key="1">
    <source>
        <dbReference type="EMBL" id="KAK2168386.1"/>
    </source>
</evidence>
<reference evidence="1" key="1">
    <citation type="journal article" date="2023" name="Mol. Biol. Evol.">
        <title>Third-Generation Sequencing Reveals the Adaptive Role of the Epigenome in Three Deep-Sea Polychaetes.</title>
        <authorList>
            <person name="Perez M."/>
            <person name="Aroh O."/>
            <person name="Sun Y."/>
            <person name="Lan Y."/>
            <person name="Juniper S.K."/>
            <person name="Young C.R."/>
            <person name="Angers B."/>
            <person name="Qian P.Y."/>
        </authorList>
    </citation>
    <scope>NUCLEOTIDE SEQUENCE</scope>
    <source>
        <strain evidence="1">P08H-3</strain>
    </source>
</reference>
<comment type="caution">
    <text evidence="1">The sequence shown here is derived from an EMBL/GenBank/DDBJ whole genome shotgun (WGS) entry which is preliminary data.</text>
</comment>
<proteinExistence type="predicted"/>
<name>A0AAD9NHE7_9ANNE</name>
<evidence type="ECO:0000313" key="2">
    <source>
        <dbReference type="Proteomes" id="UP001208570"/>
    </source>
</evidence>
<sequence>MCKVSTYCAVKCCKVIMHYHWKLVVLNDLHFTYWTVPNNLDFYIVNKPNEN</sequence>
<organism evidence="1 2">
    <name type="scientific">Paralvinella palmiformis</name>
    <dbReference type="NCBI Taxonomy" id="53620"/>
    <lineage>
        <taxon>Eukaryota</taxon>
        <taxon>Metazoa</taxon>
        <taxon>Spiralia</taxon>
        <taxon>Lophotrochozoa</taxon>
        <taxon>Annelida</taxon>
        <taxon>Polychaeta</taxon>
        <taxon>Sedentaria</taxon>
        <taxon>Canalipalpata</taxon>
        <taxon>Terebellida</taxon>
        <taxon>Terebelliformia</taxon>
        <taxon>Alvinellidae</taxon>
        <taxon>Paralvinella</taxon>
    </lineage>
</organism>
<gene>
    <name evidence="1" type="ORF">LSH36_17g07033</name>
</gene>
<protein>
    <submittedName>
        <fullName evidence="1">Uncharacterized protein</fullName>
    </submittedName>
</protein>
<accession>A0AAD9NHE7</accession>
<dbReference type="AlphaFoldDB" id="A0AAD9NHE7"/>